<keyword evidence="2" id="KW-0413">Isomerase</keyword>
<dbReference type="InterPro" id="IPR013078">
    <property type="entry name" value="His_Pase_superF_clade-1"/>
</dbReference>
<dbReference type="CDD" id="cd07067">
    <property type="entry name" value="HP_PGM_like"/>
    <property type="match status" value="1"/>
</dbReference>
<evidence type="ECO:0000256" key="3">
    <source>
        <dbReference type="PIRSR" id="PIRSR613078-1"/>
    </source>
</evidence>
<evidence type="ECO:0000256" key="2">
    <source>
        <dbReference type="ARBA" id="ARBA00023235"/>
    </source>
</evidence>
<organism evidence="5 6">
    <name type="scientific">Ligilactobacillus ruminis DSM 20403 = NBRC 102161</name>
    <dbReference type="NCBI Taxonomy" id="1423798"/>
    <lineage>
        <taxon>Bacteria</taxon>
        <taxon>Bacillati</taxon>
        <taxon>Bacillota</taxon>
        <taxon>Bacilli</taxon>
        <taxon>Lactobacillales</taxon>
        <taxon>Lactobacillaceae</taxon>
        <taxon>Ligilactobacillus</taxon>
    </lineage>
</organism>
<dbReference type="InterPro" id="IPR050275">
    <property type="entry name" value="PGM_Phosphatase"/>
</dbReference>
<evidence type="ECO:0000313" key="6">
    <source>
        <dbReference type="Proteomes" id="UP000182635"/>
    </source>
</evidence>
<sequence>MTVIYLVRHGQSQANAKGIWQGAQIDTPLTELGRTQAQNTKKHLEEEGAVFSAVYSSPLLRAGETAGIIAPNQNITFDSRLKEFDYGMWDGMYWQDILERYSEFFDASENLLPNSWEVTGGETYDEVKERLQQFFNELTDKHPDESVLVVSHGFTIKLILDLFLNIGNLVNLNEPTNAGITKFILKNGARTLVYFNR</sequence>
<dbReference type="PIRSF" id="PIRSF000709">
    <property type="entry name" value="6PFK_2-Ptase"/>
    <property type="match status" value="1"/>
</dbReference>
<feature type="binding site" evidence="4">
    <location>
        <position position="61"/>
    </location>
    <ligand>
        <name>substrate</name>
    </ligand>
</feature>
<proteinExistence type="predicted"/>
<evidence type="ECO:0000313" key="5">
    <source>
        <dbReference type="EMBL" id="SFG35999.1"/>
    </source>
</evidence>
<accession>A0A1I2R941</accession>
<dbReference type="Proteomes" id="UP000182635">
    <property type="component" value="Unassembled WGS sequence"/>
</dbReference>
<dbReference type="PROSITE" id="PS00175">
    <property type="entry name" value="PG_MUTASE"/>
    <property type="match status" value="1"/>
</dbReference>
<dbReference type="PANTHER" id="PTHR48100">
    <property type="entry name" value="BROAD-SPECIFICITY PHOSPHATASE YOR283W-RELATED"/>
    <property type="match status" value="1"/>
</dbReference>
<dbReference type="AlphaFoldDB" id="A0A1I2R941"/>
<protein>
    <submittedName>
        <fullName evidence="5">Probable phosphoglycerate mutase</fullName>
    </submittedName>
</protein>
<dbReference type="Pfam" id="PF00300">
    <property type="entry name" value="His_Phos_1"/>
    <property type="match status" value="1"/>
</dbReference>
<name>A0A1I2R941_9LACO</name>
<gene>
    <name evidence="5" type="ORF">SAMN02910432_01046</name>
</gene>
<dbReference type="EMBL" id="FOPI01000014">
    <property type="protein sequence ID" value="SFG35999.1"/>
    <property type="molecule type" value="Genomic_DNA"/>
</dbReference>
<dbReference type="GO" id="GO:0016791">
    <property type="term" value="F:phosphatase activity"/>
    <property type="evidence" value="ECO:0007669"/>
    <property type="project" value="TreeGrafter"/>
</dbReference>
<feature type="active site" description="Tele-phosphohistidine intermediate" evidence="3">
    <location>
        <position position="9"/>
    </location>
</feature>
<feature type="binding site" evidence="4">
    <location>
        <begin position="83"/>
        <end position="86"/>
    </location>
    <ligand>
        <name>substrate</name>
    </ligand>
</feature>
<feature type="binding site" evidence="4">
    <location>
        <begin position="8"/>
        <end position="15"/>
    </location>
    <ligand>
        <name>substrate</name>
    </ligand>
</feature>
<feature type="active site" description="Proton donor/acceptor" evidence="3">
    <location>
        <position position="83"/>
    </location>
</feature>
<dbReference type="SUPFAM" id="SSF53254">
    <property type="entry name" value="Phosphoglycerate mutase-like"/>
    <property type="match status" value="1"/>
</dbReference>
<dbReference type="InterPro" id="IPR029033">
    <property type="entry name" value="His_PPase_superfam"/>
</dbReference>
<dbReference type="RefSeq" id="WP_046922657.1">
    <property type="nucleotide sequence ID" value="NZ_AYYL01000009.1"/>
</dbReference>
<reference evidence="6" key="1">
    <citation type="submission" date="2016-10" db="EMBL/GenBank/DDBJ databases">
        <authorList>
            <person name="Varghese N."/>
            <person name="Submissions S."/>
        </authorList>
    </citation>
    <scope>NUCLEOTIDE SEQUENCE [LARGE SCALE GENOMIC DNA]</scope>
    <source>
        <strain evidence="6">DSM 20403</strain>
    </source>
</reference>
<evidence type="ECO:0000256" key="4">
    <source>
        <dbReference type="PIRSR" id="PIRSR613078-2"/>
    </source>
</evidence>
<dbReference type="InterPro" id="IPR001345">
    <property type="entry name" value="PG/BPGM_mutase_AS"/>
</dbReference>
<dbReference type="PANTHER" id="PTHR48100:SF1">
    <property type="entry name" value="HISTIDINE PHOSPHATASE FAMILY PROTEIN-RELATED"/>
    <property type="match status" value="1"/>
</dbReference>
<keyword evidence="1" id="KW-0324">Glycolysis</keyword>
<dbReference type="GO" id="GO:0005737">
    <property type="term" value="C:cytoplasm"/>
    <property type="evidence" value="ECO:0007669"/>
    <property type="project" value="TreeGrafter"/>
</dbReference>
<evidence type="ECO:0000256" key="1">
    <source>
        <dbReference type="ARBA" id="ARBA00023152"/>
    </source>
</evidence>
<dbReference type="OrthoDB" id="9782128at2"/>
<dbReference type="Gene3D" id="3.40.50.1240">
    <property type="entry name" value="Phosphoglycerate mutase-like"/>
    <property type="match status" value="1"/>
</dbReference>
<dbReference type="SMART" id="SM00855">
    <property type="entry name" value="PGAM"/>
    <property type="match status" value="1"/>
</dbReference>